<feature type="transmembrane region" description="Helical" evidence="9">
    <location>
        <begin position="127"/>
        <end position="146"/>
    </location>
</feature>
<evidence type="ECO:0000313" key="11">
    <source>
        <dbReference type="EMBL" id="RUO61845.1"/>
    </source>
</evidence>
<dbReference type="GO" id="GO:0015232">
    <property type="term" value="F:heme transmembrane transporter activity"/>
    <property type="evidence" value="ECO:0007669"/>
    <property type="project" value="InterPro"/>
</dbReference>
<evidence type="ECO:0000256" key="3">
    <source>
        <dbReference type="ARBA" id="ARBA00005840"/>
    </source>
</evidence>
<protein>
    <recommendedName>
        <fullName evidence="4 9">Heme exporter protein C</fullName>
    </recommendedName>
    <alternativeName>
        <fullName evidence="9">Cytochrome c-type biogenesis protein</fullName>
    </alternativeName>
</protein>
<keyword evidence="9" id="KW-0997">Cell inner membrane</keyword>
<comment type="subcellular location">
    <subcellularLocation>
        <location evidence="9">Cell inner membrane</location>
    </subcellularLocation>
    <subcellularLocation>
        <location evidence="2">Membrane</location>
        <topology evidence="2">Multi-pass membrane protein</topology>
    </subcellularLocation>
</comment>
<proteinExistence type="inferred from homology"/>
<evidence type="ECO:0000256" key="2">
    <source>
        <dbReference type="ARBA" id="ARBA00004141"/>
    </source>
</evidence>
<comment type="function">
    <text evidence="1 9">Required for the export of heme to the periplasm for the biogenesis of c-type cytochromes.</text>
</comment>
<keyword evidence="8 9" id="KW-0472">Membrane</keyword>
<dbReference type="PANTHER" id="PTHR30071">
    <property type="entry name" value="HEME EXPORTER PROTEIN C"/>
    <property type="match status" value="1"/>
</dbReference>
<dbReference type="Pfam" id="PF01578">
    <property type="entry name" value="Cytochrom_C_asm"/>
    <property type="match status" value="1"/>
</dbReference>
<dbReference type="AlphaFoldDB" id="A0A432YLX8"/>
<dbReference type="GO" id="GO:0005886">
    <property type="term" value="C:plasma membrane"/>
    <property type="evidence" value="ECO:0007669"/>
    <property type="project" value="UniProtKB-SubCell"/>
</dbReference>
<evidence type="ECO:0000256" key="8">
    <source>
        <dbReference type="ARBA" id="ARBA00023136"/>
    </source>
</evidence>
<evidence type="ECO:0000256" key="5">
    <source>
        <dbReference type="ARBA" id="ARBA00022692"/>
    </source>
</evidence>
<dbReference type="EMBL" id="PIPY01000005">
    <property type="protein sequence ID" value="RUO61845.1"/>
    <property type="molecule type" value="Genomic_DNA"/>
</dbReference>
<name>A0A432YLX8_9GAMM</name>
<dbReference type="GO" id="GO:0020037">
    <property type="term" value="F:heme binding"/>
    <property type="evidence" value="ECO:0007669"/>
    <property type="project" value="InterPro"/>
</dbReference>
<dbReference type="NCBIfam" id="TIGR01191">
    <property type="entry name" value="ccmC"/>
    <property type="match status" value="1"/>
</dbReference>
<keyword evidence="12" id="KW-1185">Reference proteome</keyword>
<dbReference type="PANTHER" id="PTHR30071:SF1">
    <property type="entry name" value="CYTOCHROME B_B6 PROTEIN-RELATED"/>
    <property type="match status" value="1"/>
</dbReference>
<dbReference type="InterPro" id="IPR002541">
    <property type="entry name" value="Cyt_c_assembly"/>
</dbReference>
<feature type="transmembrane region" description="Helical" evidence="9">
    <location>
        <begin position="92"/>
        <end position="115"/>
    </location>
</feature>
<feature type="domain" description="Cytochrome c assembly protein" evidence="10">
    <location>
        <begin position="20"/>
        <end position="184"/>
    </location>
</feature>
<dbReference type="Proteomes" id="UP000288259">
    <property type="component" value="Unassembled WGS sequence"/>
</dbReference>
<evidence type="ECO:0000256" key="1">
    <source>
        <dbReference type="ARBA" id="ARBA00002442"/>
    </source>
</evidence>
<feature type="transmembrane region" description="Helical" evidence="9">
    <location>
        <begin position="158"/>
        <end position="177"/>
    </location>
</feature>
<dbReference type="InterPro" id="IPR003557">
    <property type="entry name" value="Cyt_c_biogenesis_CcmC"/>
</dbReference>
<evidence type="ECO:0000256" key="7">
    <source>
        <dbReference type="ARBA" id="ARBA00022989"/>
    </source>
</evidence>
<keyword evidence="5 9" id="KW-0812">Transmembrane</keyword>
<dbReference type="InterPro" id="IPR045062">
    <property type="entry name" value="Cyt_c_biogenesis_CcsA/CcmC"/>
</dbReference>
<dbReference type="RefSeq" id="WP_126754305.1">
    <property type="nucleotide sequence ID" value="NZ_PIPY01000005.1"/>
</dbReference>
<feature type="transmembrane region" description="Helical" evidence="9">
    <location>
        <begin position="56"/>
        <end position="80"/>
    </location>
</feature>
<keyword evidence="9" id="KW-0813">Transport</keyword>
<comment type="similarity">
    <text evidence="3 9">Belongs to the CcmC/CycZ/HelC family.</text>
</comment>
<sequence length="257" mass="29023">MWRWLHPYAKPEVVYHLLGRWLPWVTLGAVATLSIGLIWGLVFAPADYQQGDSYRIIFVHVPTAMLSMSLYLALAIAAFIGRVWQLKMADWALAAIAPVGMVYTFISLFTGAVWGKPMWGTWWEWDARLTSQLILLFLYIGVLALYHAFSDNRTGAKAAGILAMVGVINIPIIRYSVEWWNSLHQGATLTVFERPPMADSMLYPLLICLLAFALLAAALVMQRMRNEILRQELRRPWVKAQFAAELTEANNGQKGQA</sequence>
<evidence type="ECO:0000256" key="4">
    <source>
        <dbReference type="ARBA" id="ARBA00016463"/>
    </source>
</evidence>
<evidence type="ECO:0000256" key="9">
    <source>
        <dbReference type="RuleBase" id="RU364092"/>
    </source>
</evidence>
<comment type="caution">
    <text evidence="11">The sequence shown here is derived from an EMBL/GenBank/DDBJ whole genome shotgun (WGS) entry which is preliminary data.</text>
</comment>
<evidence type="ECO:0000256" key="6">
    <source>
        <dbReference type="ARBA" id="ARBA00022748"/>
    </source>
</evidence>
<keyword evidence="7 9" id="KW-1133">Transmembrane helix</keyword>
<gene>
    <name evidence="9" type="primary">ccmC</name>
    <name evidence="11" type="ORF">CWI71_05660</name>
</gene>
<dbReference type="PRINTS" id="PR01386">
    <property type="entry name" value="CCMCBIOGNSIS"/>
</dbReference>
<feature type="transmembrane region" description="Helical" evidence="9">
    <location>
        <begin position="201"/>
        <end position="221"/>
    </location>
</feature>
<feature type="transmembrane region" description="Helical" evidence="9">
    <location>
        <begin position="21"/>
        <end position="44"/>
    </location>
</feature>
<evidence type="ECO:0000259" key="10">
    <source>
        <dbReference type="Pfam" id="PF01578"/>
    </source>
</evidence>
<dbReference type="OrthoDB" id="9778550at2"/>
<keyword evidence="9" id="KW-1003">Cell membrane</keyword>
<keyword evidence="6 9" id="KW-0201">Cytochrome c-type biogenesis</keyword>
<organism evidence="11 12">
    <name type="scientific">Pseudidiomarina insulisalsae</name>
    <dbReference type="NCBI Taxonomy" id="575789"/>
    <lineage>
        <taxon>Bacteria</taxon>
        <taxon>Pseudomonadati</taxon>
        <taxon>Pseudomonadota</taxon>
        <taxon>Gammaproteobacteria</taxon>
        <taxon>Alteromonadales</taxon>
        <taxon>Idiomarinaceae</taxon>
        <taxon>Pseudidiomarina</taxon>
    </lineage>
</organism>
<reference evidence="12" key="1">
    <citation type="journal article" date="2018" name="Front. Microbiol.">
        <title>Genome-Based Analysis Reveals the Taxonomy and Diversity of the Family Idiomarinaceae.</title>
        <authorList>
            <person name="Liu Y."/>
            <person name="Lai Q."/>
            <person name="Shao Z."/>
        </authorList>
    </citation>
    <scope>NUCLEOTIDE SEQUENCE [LARGE SCALE GENOMIC DNA]</scope>
    <source>
        <strain evidence="12">CVS-6</strain>
    </source>
</reference>
<accession>A0A432YLX8</accession>
<evidence type="ECO:0000313" key="12">
    <source>
        <dbReference type="Proteomes" id="UP000288259"/>
    </source>
</evidence>
<dbReference type="GO" id="GO:0017004">
    <property type="term" value="P:cytochrome complex assembly"/>
    <property type="evidence" value="ECO:0007669"/>
    <property type="project" value="UniProtKB-KW"/>
</dbReference>